<dbReference type="Proteomes" id="UP001152622">
    <property type="component" value="Chromosome 20"/>
</dbReference>
<evidence type="ECO:0000256" key="1">
    <source>
        <dbReference type="SAM" id="SignalP"/>
    </source>
</evidence>
<feature type="signal peptide" evidence="1">
    <location>
        <begin position="1"/>
        <end position="19"/>
    </location>
</feature>
<sequence length="151" mass="17341">MPALNVAINWLLHAWNSSGFTVLCERPVTLGENTTDPGPDPSLPFLRDALHFSFRGRPIKHREGDAPVGVWLYFLFCLRKIYRRRLKEFMRVSARPAVRSHSVSPELRISRGKFKALPRPFEGEPESHLCLKIKESKGLSMLSRRFARRSA</sequence>
<keyword evidence="3" id="KW-1185">Reference proteome</keyword>
<evidence type="ECO:0000313" key="2">
    <source>
        <dbReference type="EMBL" id="KAJ8336032.1"/>
    </source>
</evidence>
<accession>A0A9Q1IDV1</accession>
<organism evidence="2 3">
    <name type="scientific">Synaphobranchus kaupii</name>
    <name type="common">Kaup's arrowtooth eel</name>
    <dbReference type="NCBI Taxonomy" id="118154"/>
    <lineage>
        <taxon>Eukaryota</taxon>
        <taxon>Metazoa</taxon>
        <taxon>Chordata</taxon>
        <taxon>Craniata</taxon>
        <taxon>Vertebrata</taxon>
        <taxon>Euteleostomi</taxon>
        <taxon>Actinopterygii</taxon>
        <taxon>Neopterygii</taxon>
        <taxon>Teleostei</taxon>
        <taxon>Anguilliformes</taxon>
        <taxon>Synaphobranchidae</taxon>
        <taxon>Synaphobranchus</taxon>
    </lineage>
</organism>
<proteinExistence type="predicted"/>
<dbReference type="EMBL" id="JAINUF010000020">
    <property type="protein sequence ID" value="KAJ8336032.1"/>
    <property type="molecule type" value="Genomic_DNA"/>
</dbReference>
<evidence type="ECO:0000313" key="3">
    <source>
        <dbReference type="Proteomes" id="UP001152622"/>
    </source>
</evidence>
<gene>
    <name evidence="2" type="ORF">SKAU_G00393750</name>
</gene>
<comment type="caution">
    <text evidence="2">The sequence shown here is derived from an EMBL/GenBank/DDBJ whole genome shotgun (WGS) entry which is preliminary data.</text>
</comment>
<name>A0A9Q1IDV1_SYNKA</name>
<reference evidence="2" key="1">
    <citation type="journal article" date="2023" name="Science">
        <title>Genome structures resolve the early diversification of teleost fishes.</title>
        <authorList>
            <person name="Parey E."/>
            <person name="Louis A."/>
            <person name="Montfort J."/>
            <person name="Bouchez O."/>
            <person name="Roques C."/>
            <person name="Iampietro C."/>
            <person name="Lluch J."/>
            <person name="Castinel A."/>
            <person name="Donnadieu C."/>
            <person name="Desvignes T."/>
            <person name="Floi Bucao C."/>
            <person name="Jouanno E."/>
            <person name="Wen M."/>
            <person name="Mejri S."/>
            <person name="Dirks R."/>
            <person name="Jansen H."/>
            <person name="Henkel C."/>
            <person name="Chen W.J."/>
            <person name="Zahm M."/>
            <person name="Cabau C."/>
            <person name="Klopp C."/>
            <person name="Thompson A.W."/>
            <person name="Robinson-Rechavi M."/>
            <person name="Braasch I."/>
            <person name="Lecointre G."/>
            <person name="Bobe J."/>
            <person name="Postlethwait J.H."/>
            <person name="Berthelot C."/>
            <person name="Roest Crollius H."/>
            <person name="Guiguen Y."/>
        </authorList>
    </citation>
    <scope>NUCLEOTIDE SEQUENCE</scope>
    <source>
        <strain evidence="2">WJC10195</strain>
    </source>
</reference>
<dbReference type="AlphaFoldDB" id="A0A9Q1IDV1"/>
<protein>
    <submittedName>
        <fullName evidence="2">Uncharacterized protein</fullName>
    </submittedName>
</protein>
<keyword evidence="1" id="KW-0732">Signal</keyword>
<feature type="chain" id="PRO_5040253091" evidence="1">
    <location>
        <begin position="20"/>
        <end position="151"/>
    </location>
</feature>